<name>A0ABU0Q2E6_STRAH</name>
<dbReference type="RefSeq" id="WP_307044318.1">
    <property type="nucleotide sequence ID" value="NZ_JAUSYA010000001.1"/>
</dbReference>
<feature type="region of interest" description="Disordered" evidence="2">
    <location>
        <begin position="55"/>
        <end position="99"/>
    </location>
</feature>
<dbReference type="Proteomes" id="UP001243364">
    <property type="component" value="Unassembled WGS sequence"/>
</dbReference>
<reference evidence="3 4" key="1">
    <citation type="submission" date="2023-07" db="EMBL/GenBank/DDBJ databases">
        <title>Comparative genomics of wheat-associated soil bacteria to identify genetic determinants of phenazine resistance.</title>
        <authorList>
            <person name="Mouncey N."/>
        </authorList>
    </citation>
    <scope>NUCLEOTIDE SEQUENCE [LARGE SCALE GENOMIC DNA]</scope>
    <source>
        <strain evidence="3 4">W4I19-2</strain>
    </source>
</reference>
<dbReference type="EMBL" id="JAUSYA010000001">
    <property type="protein sequence ID" value="MDQ0684845.1"/>
    <property type="molecule type" value="Genomic_DNA"/>
</dbReference>
<proteinExistence type="predicted"/>
<evidence type="ECO:0000313" key="4">
    <source>
        <dbReference type="Proteomes" id="UP001243364"/>
    </source>
</evidence>
<evidence type="ECO:0000256" key="1">
    <source>
        <dbReference type="SAM" id="Coils"/>
    </source>
</evidence>
<keyword evidence="1" id="KW-0175">Coiled coil</keyword>
<comment type="caution">
    <text evidence="3">The sequence shown here is derived from an EMBL/GenBank/DDBJ whole genome shotgun (WGS) entry which is preliminary data.</text>
</comment>
<evidence type="ECO:0000256" key="2">
    <source>
        <dbReference type="SAM" id="MobiDB-lite"/>
    </source>
</evidence>
<evidence type="ECO:0000313" key="3">
    <source>
        <dbReference type="EMBL" id="MDQ0684845.1"/>
    </source>
</evidence>
<gene>
    <name evidence="3" type="ORF">QFZ56_003808</name>
</gene>
<accession>A0ABU0Q2E6</accession>
<keyword evidence="4" id="KW-1185">Reference proteome</keyword>
<feature type="coiled-coil region" evidence="1">
    <location>
        <begin position="3"/>
        <end position="30"/>
    </location>
</feature>
<sequence length="119" mass="12810">MTQTETVRRLTAAEDEIRTLRAELSALRVAAAETRLMVLLAADESPEARGILSALTASPEFGTPQTEPADARPRLRLVRGGGQDPQPAPMPRPRPVAVDSVGVQDMDEALRRVRGTGAR</sequence>
<organism evidence="3 4">
    <name type="scientific">Streptomyces achromogenes</name>
    <dbReference type="NCBI Taxonomy" id="67255"/>
    <lineage>
        <taxon>Bacteria</taxon>
        <taxon>Bacillati</taxon>
        <taxon>Actinomycetota</taxon>
        <taxon>Actinomycetes</taxon>
        <taxon>Kitasatosporales</taxon>
        <taxon>Streptomycetaceae</taxon>
        <taxon>Streptomyces</taxon>
    </lineage>
</organism>
<protein>
    <submittedName>
        <fullName evidence="3">Uncharacterized protein</fullName>
    </submittedName>
</protein>